<gene>
    <name evidence="4" type="ORF">QNI22_14510</name>
</gene>
<keyword evidence="2" id="KW-0378">Hydrolase</keyword>
<dbReference type="Pfam" id="PF04336">
    <property type="entry name" value="ACP_PD"/>
    <property type="match status" value="1"/>
</dbReference>
<protein>
    <submittedName>
        <fullName evidence="4">ACP phosphodiesterase</fullName>
    </submittedName>
</protein>
<dbReference type="AlphaFoldDB" id="A0AAE3R1D9"/>
<proteinExistence type="predicted"/>
<dbReference type="PIRSF" id="PIRSF011489">
    <property type="entry name" value="DUF479"/>
    <property type="match status" value="1"/>
</dbReference>
<dbReference type="Proteomes" id="UP001232063">
    <property type="component" value="Unassembled WGS sequence"/>
</dbReference>
<evidence type="ECO:0000313" key="5">
    <source>
        <dbReference type="Proteomes" id="UP001232063"/>
    </source>
</evidence>
<dbReference type="PANTHER" id="PTHR38764:SF1">
    <property type="entry name" value="ACYL CARRIER PROTEIN PHOSPHODIESTERASE"/>
    <property type="match status" value="1"/>
</dbReference>
<dbReference type="EMBL" id="JASJOU010000004">
    <property type="protein sequence ID" value="MDJ1501876.1"/>
    <property type="molecule type" value="Genomic_DNA"/>
</dbReference>
<dbReference type="GO" id="GO:0008770">
    <property type="term" value="F:[acyl-carrier-protein] phosphodiesterase activity"/>
    <property type="evidence" value="ECO:0007669"/>
    <property type="project" value="InterPro"/>
</dbReference>
<keyword evidence="5" id="KW-1185">Reference proteome</keyword>
<accession>A0AAE3R1D9</accession>
<dbReference type="InterPro" id="IPR007431">
    <property type="entry name" value="ACP_PD"/>
</dbReference>
<dbReference type="GO" id="GO:0006633">
    <property type="term" value="P:fatty acid biosynthetic process"/>
    <property type="evidence" value="ECO:0007669"/>
    <property type="project" value="InterPro"/>
</dbReference>
<dbReference type="RefSeq" id="WP_314511568.1">
    <property type="nucleotide sequence ID" value="NZ_JASJOU010000004.1"/>
</dbReference>
<sequence length="193" mass="22761">MNFLAHLYLSGTFDEAMIGNLMADFITGRIREDIPQKIREGIVLHREIDSFTDSHPVVRKAKHQLFPVYRHYASVITDVFYDHFLATHWQQYHPEPLEQFAAKIYQFLTEKEELLPIDMLPVVHAMKRQNWLVNYGTLEGINRTLTNTAKRTKFASGMEHAVDDLQKDYDFYQENFREFFPDLVQHVDRVKAA</sequence>
<comment type="caution">
    <text evidence="4">The sequence shown here is derived from an EMBL/GenBank/DDBJ whole genome shotgun (WGS) entry which is preliminary data.</text>
</comment>
<evidence type="ECO:0000256" key="1">
    <source>
        <dbReference type="ARBA" id="ARBA00022516"/>
    </source>
</evidence>
<name>A0AAE3R1D9_9BACT</name>
<evidence type="ECO:0000313" key="4">
    <source>
        <dbReference type="EMBL" id="MDJ1501876.1"/>
    </source>
</evidence>
<evidence type="ECO:0000256" key="3">
    <source>
        <dbReference type="ARBA" id="ARBA00023098"/>
    </source>
</evidence>
<organism evidence="4 5">
    <name type="scientific">Xanthocytophaga agilis</name>
    <dbReference type="NCBI Taxonomy" id="3048010"/>
    <lineage>
        <taxon>Bacteria</taxon>
        <taxon>Pseudomonadati</taxon>
        <taxon>Bacteroidota</taxon>
        <taxon>Cytophagia</taxon>
        <taxon>Cytophagales</taxon>
        <taxon>Rhodocytophagaceae</taxon>
        <taxon>Xanthocytophaga</taxon>
    </lineage>
</organism>
<reference evidence="4" key="1">
    <citation type="submission" date="2023-05" db="EMBL/GenBank/DDBJ databases">
        <authorList>
            <person name="Zhang X."/>
        </authorList>
    </citation>
    <scope>NUCLEOTIDE SEQUENCE</scope>
    <source>
        <strain evidence="4">BD1B2-1</strain>
    </source>
</reference>
<keyword evidence="3" id="KW-0443">Lipid metabolism</keyword>
<dbReference type="PANTHER" id="PTHR38764">
    <property type="entry name" value="ACYL CARRIER PROTEIN PHOSPHODIESTERASE"/>
    <property type="match status" value="1"/>
</dbReference>
<evidence type="ECO:0000256" key="2">
    <source>
        <dbReference type="ARBA" id="ARBA00022801"/>
    </source>
</evidence>
<keyword evidence="1" id="KW-0444">Lipid biosynthesis</keyword>